<dbReference type="GO" id="GO:0005524">
    <property type="term" value="F:ATP binding"/>
    <property type="evidence" value="ECO:0007669"/>
    <property type="project" value="UniProtKB-KW"/>
</dbReference>
<dbReference type="InterPro" id="IPR003594">
    <property type="entry name" value="HATPase_dom"/>
</dbReference>
<keyword evidence="7 11" id="KW-0067">ATP-binding</keyword>
<reference evidence="11 12" key="1">
    <citation type="submission" date="2023-06" db="EMBL/GenBank/DDBJ databases">
        <title>Sporosarcina sp. nov., isolated from Korean traditional fermented seafood 'Jeotgal'.</title>
        <authorList>
            <person name="Yang A.-I."/>
            <person name="Shin N.-R."/>
        </authorList>
    </citation>
    <scope>NUCLEOTIDE SEQUENCE [LARGE SCALE GENOMIC DNA]</scope>
    <source>
        <strain evidence="11 12">KCTC3840</strain>
    </source>
</reference>
<dbReference type="SMART" id="SM00387">
    <property type="entry name" value="HATPase_c"/>
    <property type="match status" value="1"/>
</dbReference>
<organism evidence="11 12">
    <name type="scientific">Sporosarcina aquimarina</name>
    <dbReference type="NCBI Taxonomy" id="114975"/>
    <lineage>
        <taxon>Bacteria</taxon>
        <taxon>Bacillati</taxon>
        <taxon>Bacillota</taxon>
        <taxon>Bacilli</taxon>
        <taxon>Bacillales</taxon>
        <taxon>Caryophanaceae</taxon>
        <taxon>Sporosarcina</taxon>
    </lineage>
</organism>
<accession>A0ABU4FZ60</accession>
<dbReference type="Proteomes" id="UP001280629">
    <property type="component" value="Unassembled WGS sequence"/>
</dbReference>
<dbReference type="PROSITE" id="PS50112">
    <property type="entry name" value="PAS"/>
    <property type="match status" value="1"/>
</dbReference>
<dbReference type="RefSeq" id="WP_317934897.1">
    <property type="nucleotide sequence ID" value="NZ_JAUBDH010000002.1"/>
</dbReference>
<dbReference type="Gene3D" id="3.30.450.20">
    <property type="entry name" value="PAS domain"/>
    <property type="match status" value="1"/>
</dbReference>
<protein>
    <recommendedName>
        <fullName evidence="2">histidine kinase</fullName>
        <ecNumber evidence="2">2.7.13.3</ecNumber>
    </recommendedName>
</protein>
<proteinExistence type="predicted"/>
<dbReference type="InterPro" id="IPR035965">
    <property type="entry name" value="PAS-like_dom_sf"/>
</dbReference>
<dbReference type="CDD" id="cd00130">
    <property type="entry name" value="PAS"/>
    <property type="match status" value="1"/>
</dbReference>
<dbReference type="EC" id="2.7.13.3" evidence="2"/>
<dbReference type="Pfam" id="PF00512">
    <property type="entry name" value="HisKA"/>
    <property type="match status" value="1"/>
</dbReference>
<evidence type="ECO:0000256" key="5">
    <source>
        <dbReference type="ARBA" id="ARBA00022741"/>
    </source>
</evidence>
<feature type="domain" description="Histidine kinase" evidence="9">
    <location>
        <begin position="259"/>
        <end position="466"/>
    </location>
</feature>
<keyword evidence="12" id="KW-1185">Reference proteome</keyword>
<dbReference type="InterPro" id="IPR000014">
    <property type="entry name" value="PAS"/>
</dbReference>
<dbReference type="InterPro" id="IPR005467">
    <property type="entry name" value="His_kinase_dom"/>
</dbReference>
<dbReference type="EMBL" id="JAUBDH010000002">
    <property type="protein sequence ID" value="MDW0109397.1"/>
    <property type="molecule type" value="Genomic_DNA"/>
</dbReference>
<keyword evidence="4" id="KW-0808">Transferase</keyword>
<dbReference type="InterPro" id="IPR036097">
    <property type="entry name" value="HisK_dim/P_sf"/>
</dbReference>
<dbReference type="PRINTS" id="PR00344">
    <property type="entry name" value="BCTRLSENSOR"/>
</dbReference>
<dbReference type="SMART" id="SM00388">
    <property type="entry name" value="HisKA"/>
    <property type="match status" value="1"/>
</dbReference>
<sequence>MIDQLDNVNESMSLFVEDNRNPCILVSMDGVITHTNSLFENKFTLKRNDNFLSLLTRHGLRRWNDFKTDSTETKVGLFENLVMLSKGNVECLCKAHVFYSSSRNAATITFVLPAVCDELPDSAYVGCFTNANRTILMVDNEGVIVDVNNRVKDIFNLTRSAVIGKRIQTIYRKFNTQKSDGESKYAEYIKALKTYGEVLFTERFENNPNDIQFLEIHAVYNNDSDMYIVELQDRTEIEMLRRQLDHSGSLSTVGQMAASIAHEIRNPMTTLKGFVQLMEVTATGDTAKYLQVVDDELQRMESILKEMLMLSKPSEEKNSEFSLGVLITKVLEIMKPKAMFESIHIDWHDASFCNSMIYSNADKLKQVLLNIFKNAFEAMEPGGVLTLKLKKAENDSFQLTVSDTGKGMSTVQIQSIFMPFFTSKPEGTGLGLPFVLKTMEDLGGAIAVTSKPDEGTTFTLAFPQNCLEQKTSFQHNSAN</sequence>
<name>A0ABU4FZ60_9BACL</name>
<dbReference type="PANTHER" id="PTHR43065">
    <property type="entry name" value="SENSOR HISTIDINE KINASE"/>
    <property type="match status" value="1"/>
</dbReference>
<dbReference type="SUPFAM" id="SSF55874">
    <property type="entry name" value="ATPase domain of HSP90 chaperone/DNA topoisomerase II/histidine kinase"/>
    <property type="match status" value="1"/>
</dbReference>
<dbReference type="PANTHER" id="PTHR43065:SF10">
    <property type="entry name" value="PEROXIDE STRESS-ACTIVATED HISTIDINE KINASE MAK3"/>
    <property type="match status" value="1"/>
</dbReference>
<feature type="domain" description="PAS" evidence="10">
    <location>
        <begin position="135"/>
        <end position="165"/>
    </location>
</feature>
<evidence type="ECO:0000313" key="11">
    <source>
        <dbReference type="EMBL" id="MDW0109397.1"/>
    </source>
</evidence>
<evidence type="ECO:0000256" key="6">
    <source>
        <dbReference type="ARBA" id="ARBA00022777"/>
    </source>
</evidence>
<gene>
    <name evidence="11" type="ORF">QT716_04925</name>
</gene>
<evidence type="ECO:0000313" key="12">
    <source>
        <dbReference type="Proteomes" id="UP001280629"/>
    </source>
</evidence>
<dbReference type="Pfam" id="PF13426">
    <property type="entry name" value="PAS_9"/>
    <property type="match status" value="1"/>
</dbReference>
<dbReference type="CDD" id="cd00082">
    <property type="entry name" value="HisKA"/>
    <property type="match status" value="1"/>
</dbReference>
<dbReference type="InterPro" id="IPR036890">
    <property type="entry name" value="HATPase_C_sf"/>
</dbReference>
<dbReference type="PROSITE" id="PS50109">
    <property type="entry name" value="HIS_KIN"/>
    <property type="match status" value="1"/>
</dbReference>
<evidence type="ECO:0000256" key="2">
    <source>
        <dbReference type="ARBA" id="ARBA00012438"/>
    </source>
</evidence>
<dbReference type="Gene3D" id="3.30.565.10">
    <property type="entry name" value="Histidine kinase-like ATPase, C-terminal domain"/>
    <property type="match status" value="1"/>
</dbReference>
<dbReference type="InterPro" id="IPR004358">
    <property type="entry name" value="Sig_transdc_His_kin-like_C"/>
</dbReference>
<evidence type="ECO:0000259" key="9">
    <source>
        <dbReference type="PROSITE" id="PS50109"/>
    </source>
</evidence>
<evidence type="ECO:0000259" key="10">
    <source>
        <dbReference type="PROSITE" id="PS50112"/>
    </source>
</evidence>
<dbReference type="Pfam" id="PF02518">
    <property type="entry name" value="HATPase_c"/>
    <property type="match status" value="1"/>
</dbReference>
<evidence type="ECO:0000256" key="3">
    <source>
        <dbReference type="ARBA" id="ARBA00022553"/>
    </source>
</evidence>
<keyword evidence="8" id="KW-0902">Two-component regulatory system</keyword>
<dbReference type="SUPFAM" id="SSF55785">
    <property type="entry name" value="PYP-like sensor domain (PAS domain)"/>
    <property type="match status" value="1"/>
</dbReference>
<dbReference type="InterPro" id="IPR003661">
    <property type="entry name" value="HisK_dim/P_dom"/>
</dbReference>
<keyword evidence="5" id="KW-0547">Nucleotide-binding</keyword>
<dbReference type="NCBIfam" id="TIGR00229">
    <property type="entry name" value="sensory_box"/>
    <property type="match status" value="1"/>
</dbReference>
<keyword evidence="3" id="KW-0597">Phosphoprotein</keyword>
<evidence type="ECO:0000256" key="8">
    <source>
        <dbReference type="ARBA" id="ARBA00023012"/>
    </source>
</evidence>
<comment type="catalytic activity">
    <reaction evidence="1">
        <text>ATP + protein L-histidine = ADP + protein N-phospho-L-histidine.</text>
        <dbReference type="EC" id="2.7.13.3"/>
    </reaction>
</comment>
<dbReference type="Gene3D" id="1.10.287.130">
    <property type="match status" value="1"/>
</dbReference>
<evidence type="ECO:0000256" key="7">
    <source>
        <dbReference type="ARBA" id="ARBA00022840"/>
    </source>
</evidence>
<dbReference type="SUPFAM" id="SSF47384">
    <property type="entry name" value="Homodimeric domain of signal transducing histidine kinase"/>
    <property type="match status" value="1"/>
</dbReference>
<keyword evidence="6" id="KW-0418">Kinase</keyword>
<evidence type="ECO:0000256" key="1">
    <source>
        <dbReference type="ARBA" id="ARBA00000085"/>
    </source>
</evidence>
<comment type="caution">
    <text evidence="11">The sequence shown here is derived from an EMBL/GenBank/DDBJ whole genome shotgun (WGS) entry which is preliminary data.</text>
</comment>
<evidence type="ECO:0000256" key="4">
    <source>
        <dbReference type="ARBA" id="ARBA00022679"/>
    </source>
</evidence>